<reference evidence="10 11" key="1">
    <citation type="submission" date="2018-07" db="EMBL/GenBank/DDBJ databases">
        <title>Draft genome of the type strain Streptomyces armeniacus ATCC 15676.</title>
        <authorList>
            <person name="Labana P."/>
            <person name="Gosse J.T."/>
            <person name="Boddy C.N."/>
        </authorList>
    </citation>
    <scope>NUCLEOTIDE SEQUENCE [LARGE SCALE GENOMIC DNA]</scope>
    <source>
        <strain evidence="10 11">ATCC 15676</strain>
    </source>
</reference>
<organism evidence="10 11">
    <name type="scientific">Streptomyces armeniacus</name>
    <dbReference type="NCBI Taxonomy" id="83291"/>
    <lineage>
        <taxon>Bacteria</taxon>
        <taxon>Bacillati</taxon>
        <taxon>Actinomycetota</taxon>
        <taxon>Actinomycetes</taxon>
        <taxon>Kitasatosporales</taxon>
        <taxon>Streptomycetaceae</taxon>
        <taxon>Streptomyces</taxon>
    </lineage>
</organism>
<keyword evidence="4 7" id="KW-0812">Transmembrane</keyword>
<dbReference type="AlphaFoldDB" id="A0A345XM76"/>
<dbReference type="Gene3D" id="1.10.3720.10">
    <property type="entry name" value="MetI-like"/>
    <property type="match status" value="1"/>
</dbReference>
<feature type="domain" description="ABC transmembrane type-1" evidence="9">
    <location>
        <begin position="96"/>
        <end position="308"/>
    </location>
</feature>
<dbReference type="GO" id="GO:0055085">
    <property type="term" value="P:transmembrane transport"/>
    <property type="evidence" value="ECO:0007669"/>
    <property type="project" value="InterPro"/>
</dbReference>
<name>A0A345XM76_9ACTN</name>
<dbReference type="SUPFAM" id="SSF161098">
    <property type="entry name" value="MetI-like"/>
    <property type="match status" value="1"/>
</dbReference>
<accession>A0A345XM76</accession>
<proteinExistence type="inferred from homology"/>
<evidence type="ECO:0000256" key="6">
    <source>
        <dbReference type="ARBA" id="ARBA00023136"/>
    </source>
</evidence>
<evidence type="ECO:0000256" key="5">
    <source>
        <dbReference type="ARBA" id="ARBA00022989"/>
    </source>
</evidence>
<feature type="transmembrane region" description="Helical" evidence="7">
    <location>
        <begin position="184"/>
        <end position="206"/>
    </location>
</feature>
<feature type="transmembrane region" description="Helical" evidence="7">
    <location>
        <begin position="37"/>
        <end position="60"/>
    </location>
</feature>
<evidence type="ECO:0000313" key="11">
    <source>
        <dbReference type="Proteomes" id="UP000254425"/>
    </source>
</evidence>
<dbReference type="RefSeq" id="WP_208877167.1">
    <property type="nucleotide sequence ID" value="NZ_CP031320.1"/>
</dbReference>
<evidence type="ECO:0000256" key="2">
    <source>
        <dbReference type="ARBA" id="ARBA00022448"/>
    </source>
</evidence>
<feature type="transmembrane region" description="Helical" evidence="7">
    <location>
        <begin position="236"/>
        <end position="261"/>
    </location>
</feature>
<comment type="similarity">
    <text evidence="7">Belongs to the binding-protein-dependent transport system permease family.</text>
</comment>
<dbReference type="EMBL" id="CP031320">
    <property type="protein sequence ID" value="AXK32742.1"/>
    <property type="molecule type" value="Genomic_DNA"/>
</dbReference>
<dbReference type="PANTHER" id="PTHR30193">
    <property type="entry name" value="ABC TRANSPORTER PERMEASE PROTEIN"/>
    <property type="match status" value="1"/>
</dbReference>
<dbReference type="PROSITE" id="PS50928">
    <property type="entry name" value="ABC_TM1"/>
    <property type="match status" value="1"/>
</dbReference>
<keyword evidence="11" id="KW-1185">Reference proteome</keyword>
<dbReference type="InterPro" id="IPR051393">
    <property type="entry name" value="ABC_transporter_permease"/>
</dbReference>
<feature type="transmembrane region" description="Helical" evidence="7">
    <location>
        <begin position="100"/>
        <end position="120"/>
    </location>
</feature>
<dbReference type="CDD" id="cd06261">
    <property type="entry name" value="TM_PBP2"/>
    <property type="match status" value="1"/>
</dbReference>
<evidence type="ECO:0000256" key="3">
    <source>
        <dbReference type="ARBA" id="ARBA00022475"/>
    </source>
</evidence>
<evidence type="ECO:0000256" key="4">
    <source>
        <dbReference type="ARBA" id="ARBA00022692"/>
    </source>
</evidence>
<dbReference type="InterPro" id="IPR035906">
    <property type="entry name" value="MetI-like_sf"/>
</dbReference>
<keyword evidence="2 7" id="KW-0813">Transport</keyword>
<evidence type="ECO:0000256" key="1">
    <source>
        <dbReference type="ARBA" id="ARBA00004651"/>
    </source>
</evidence>
<dbReference type="KEGG" id="sarm:DVA86_08870"/>
<keyword evidence="5 7" id="KW-1133">Transmembrane helix</keyword>
<dbReference type="Proteomes" id="UP000254425">
    <property type="component" value="Chromosome"/>
</dbReference>
<protein>
    <submittedName>
        <fullName evidence="10">Sugar ABC transporter permease</fullName>
    </submittedName>
</protein>
<evidence type="ECO:0000313" key="10">
    <source>
        <dbReference type="EMBL" id="AXK32742.1"/>
    </source>
</evidence>
<sequence length="322" mass="35290">MSRTAAAAKPVRIPRRTPTRTPGPAERRGASRRLGGPLAGVPWVLPALLFVGVLLIYSFFRSIYGSFFEDNGFTRHYVGLDNYTRLAQDPIFGQSVLNTALWVAGTLLLPVFTGLLIAVATHNMRFGNVAQLVIVLPFVISGASTAVLWKFILTTEGALNGVLSTVGLDSWTQSWLLEWPQNTLSMIVASTWQGTGINVVLFAVGLRAIPRDTVEAAQLDGATGWRMFRYITLPQLRPMTVVVVGMAIVNSLKAFDMIWILTQGGPARSSETLALTMYREAFRLFHVGYGSAVALVLSVIVVASSWMYLRRQMPDTRAEGSR</sequence>
<dbReference type="GO" id="GO:0005886">
    <property type="term" value="C:plasma membrane"/>
    <property type="evidence" value="ECO:0007669"/>
    <property type="project" value="UniProtKB-SubCell"/>
</dbReference>
<gene>
    <name evidence="10" type="ORF">DVA86_08870</name>
</gene>
<keyword evidence="3" id="KW-1003">Cell membrane</keyword>
<feature type="transmembrane region" description="Helical" evidence="7">
    <location>
        <begin position="281"/>
        <end position="309"/>
    </location>
</feature>
<evidence type="ECO:0000256" key="8">
    <source>
        <dbReference type="SAM" id="MobiDB-lite"/>
    </source>
</evidence>
<dbReference type="Pfam" id="PF00528">
    <property type="entry name" value="BPD_transp_1"/>
    <property type="match status" value="1"/>
</dbReference>
<dbReference type="InterPro" id="IPR000515">
    <property type="entry name" value="MetI-like"/>
</dbReference>
<comment type="subcellular location">
    <subcellularLocation>
        <location evidence="1 7">Cell membrane</location>
        <topology evidence="1 7">Multi-pass membrane protein</topology>
    </subcellularLocation>
</comment>
<evidence type="ECO:0000256" key="7">
    <source>
        <dbReference type="RuleBase" id="RU363032"/>
    </source>
</evidence>
<keyword evidence="6 7" id="KW-0472">Membrane</keyword>
<feature type="region of interest" description="Disordered" evidence="8">
    <location>
        <begin position="1"/>
        <end position="31"/>
    </location>
</feature>
<feature type="transmembrane region" description="Helical" evidence="7">
    <location>
        <begin position="132"/>
        <end position="152"/>
    </location>
</feature>
<dbReference type="PANTHER" id="PTHR30193:SF37">
    <property type="entry name" value="INNER MEMBRANE ABC TRANSPORTER PERMEASE PROTEIN YCJO"/>
    <property type="match status" value="1"/>
</dbReference>
<evidence type="ECO:0000259" key="9">
    <source>
        <dbReference type="PROSITE" id="PS50928"/>
    </source>
</evidence>